<proteinExistence type="predicted"/>
<accession>A0ABS7D216</accession>
<sequence>MDTVLELRQVTQVYVNDSRATLAVEDLSFAVKRGEFISLVGPSGCGKTTVLSMLAGLLKPTRGEVIVGGERVLSPSPRIGYMLQQDYLFPWRTILDNVLIGLELSGRKTEQSIAFTRSLLHELGLGAFEKRMPHELSGGMRQRAALVRTLAMEPDVLLLDEPFSALDMAIKLQLEDLVQATLRKRGKTAVLVTHDLAEAAAMSDRIIVLARNPGRYFSSFRIPEAMSSALPTEARRMSGFQPIFDRIWEALEISGGKEA</sequence>
<dbReference type="EMBL" id="JAHZIJ010000002">
    <property type="protein sequence ID" value="MBW7473962.1"/>
    <property type="molecule type" value="Genomic_DNA"/>
</dbReference>
<organism evidence="5 6">
    <name type="scientific">Paenibacillus oenotherae</name>
    <dbReference type="NCBI Taxonomy" id="1435645"/>
    <lineage>
        <taxon>Bacteria</taxon>
        <taxon>Bacillati</taxon>
        <taxon>Bacillota</taxon>
        <taxon>Bacilli</taxon>
        <taxon>Bacillales</taxon>
        <taxon>Paenibacillaceae</taxon>
        <taxon>Paenibacillus</taxon>
    </lineage>
</organism>
<keyword evidence="6" id="KW-1185">Reference proteome</keyword>
<dbReference type="CDD" id="cd03293">
    <property type="entry name" value="ABC_NrtD_SsuB_transporters"/>
    <property type="match status" value="1"/>
</dbReference>
<evidence type="ECO:0000313" key="5">
    <source>
        <dbReference type="EMBL" id="MBW7473962.1"/>
    </source>
</evidence>
<reference evidence="5 6" key="1">
    <citation type="submission" date="2021-07" db="EMBL/GenBank/DDBJ databases">
        <title>Paenibacillus radiodurans sp. nov., isolated from the southeastern edge of Tengger Desert.</title>
        <authorList>
            <person name="Zhang G."/>
        </authorList>
    </citation>
    <scope>NUCLEOTIDE SEQUENCE [LARGE SCALE GENOMIC DNA]</scope>
    <source>
        <strain evidence="5 6">DT7-4</strain>
    </source>
</reference>
<evidence type="ECO:0000256" key="2">
    <source>
        <dbReference type="ARBA" id="ARBA00022741"/>
    </source>
</evidence>
<name>A0ABS7D216_9BACL</name>
<keyword evidence="1" id="KW-0813">Transport</keyword>
<evidence type="ECO:0000313" key="6">
    <source>
        <dbReference type="Proteomes" id="UP000812277"/>
    </source>
</evidence>
<dbReference type="InterPro" id="IPR027417">
    <property type="entry name" value="P-loop_NTPase"/>
</dbReference>
<dbReference type="PROSITE" id="PS50893">
    <property type="entry name" value="ABC_TRANSPORTER_2"/>
    <property type="match status" value="1"/>
</dbReference>
<dbReference type="InterPro" id="IPR017871">
    <property type="entry name" value="ABC_transporter-like_CS"/>
</dbReference>
<dbReference type="SMART" id="SM00382">
    <property type="entry name" value="AAA"/>
    <property type="match status" value="1"/>
</dbReference>
<dbReference type="RefSeq" id="WP_219871218.1">
    <property type="nucleotide sequence ID" value="NZ_JAHZIJ010000002.1"/>
</dbReference>
<comment type="caution">
    <text evidence="5">The sequence shown here is derived from an EMBL/GenBank/DDBJ whole genome shotgun (WGS) entry which is preliminary data.</text>
</comment>
<dbReference type="PROSITE" id="PS00211">
    <property type="entry name" value="ABC_TRANSPORTER_1"/>
    <property type="match status" value="1"/>
</dbReference>
<evidence type="ECO:0000256" key="1">
    <source>
        <dbReference type="ARBA" id="ARBA00022448"/>
    </source>
</evidence>
<dbReference type="PANTHER" id="PTHR42788">
    <property type="entry name" value="TAURINE IMPORT ATP-BINDING PROTEIN-RELATED"/>
    <property type="match status" value="1"/>
</dbReference>
<keyword evidence="2" id="KW-0547">Nucleotide-binding</keyword>
<dbReference type="Gene3D" id="3.40.50.300">
    <property type="entry name" value="P-loop containing nucleotide triphosphate hydrolases"/>
    <property type="match status" value="1"/>
</dbReference>
<protein>
    <submittedName>
        <fullName evidence="5">ABC transporter ATP-binding protein</fullName>
    </submittedName>
</protein>
<keyword evidence="3 5" id="KW-0067">ATP-binding</keyword>
<dbReference type="Pfam" id="PF00005">
    <property type="entry name" value="ABC_tran"/>
    <property type="match status" value="1"/>
</dbReference>
<evidence type="ECO:0000259" key="4">
    <source>
        <dbReference type="PROSITE" id="PS50893"/>
    </source>
</evidence>
<dbReference type="InterPro" id="IPR050166">
    <property type="entry name" value="ABC_transporter_ATP-bind"/>
</dbReference>
<dbReference type="SUPFAM" id="SSF52540">
    <property type="entry name" value="P-loop containing nucleoside triphosphate hydrolases"/>
    <property type="match status" value="1"/>
</dbReference>
<evidence type="ECO:0000256" key="3">
    <source>
        <dbReference type="ARBA" id="ARBA00022840"/>
    </source>
</evidence>
<dbReference type="PANTHER" id="PTHR42788:SF21">
    <property type="entry name" value="ABC TRANSPORTER ATP-BINDING PROTEIN"/>
    <property type="match status" value="1"/>
</dbReference>
<dbReference type="InterPro" id="IPR003439">
    <property type="entry name" value="ABC_transporter-like_ATP-bd"/>
</dbReference>
<dbReference type="GO" id="GO:0005524">
    <property type="term" value="F:ATP binding"/>
    <property type="evidence" value="ECO:0007669"/>
    <property type="project" value="UniProtKB-KW"/>
</dbReference>
<gene>
    <name evidence="5" type="ORF">K0T92_04345</name>
</gene>
<dbReference type="InterPro" id="IPR003593">
    <property type="entry name" value="AAA+_ATPase"/>
</dbReference>
<feature type="domain" description="ABC transporter" evidence="4">
    <location>
        <begin position="5"/>
        <end position="236"/>
    </location>
</feature>
<dbReference type="Proteomes" id="UP000812277">
    <property type="component" value="Unassembled WGS sequence"/>
</dbReference>